<dbReference type="PANTHER" id="PTHR43537:SF51">
    <property type="entry name" value="HTH-TYPE TRANSCRIPTIONAL REGULATOR LGOR-RELATED"/>
    <property type="match status" value="1"/>
</dbReference>
<evidence type="ECO:0000313" key="5">
    <source>
        <dbReference type="EMBL" id="AHW62703.1"/>
    </source>
</evidence>
<dbReference type="GO" id="GO:0003700">
    <property type="term" value="F:DNA-binding transcription factor activity"/>
    <property type="evidence" value="ECO:0007669"/>
    <property type="project" value="InterPro"/>
</dbReference>
<name>X5DI26_9CORY</name>
<dbReference type="Pfam" id="PF00392">
    <property type="entry name" value="GntR"/>
    <property type="match status" value="1"/>
</dbReference>
<gene>
    <name evidence="5" type="ORF">CGLY_01275</name>
</gene>
<dbReference type="InterPro" id="IPR011711">
    <property type="entry name" value="GntR_C"/>
</dbReference>
<dbReference type="PROSITE" id="PS50949">
    <property type="entry name" value="HTH_GNTR"/>
    <property type="match status" value="1"/>
</dbReference>
<dbReference type="STRING" id="1404245.CGLY_01275"/>
<dbReference type="PANTHER" id="PTHR43537">
    <property type="entry name" value="TRANSCRIPTIONAL REGULATOR, GNTR FAMILY"/>
    <property type="match status" value="1"/>
</dbReference>
<dbReference type="Proteomes" id="UP000023703">
    <property type="component" value="Chromosome"/>
</dbReference>
<keyword evidence="2" id="KW-0238">DNA-binding</keyword>
<dbReference type="SMART" id="SM00895">
    <property type="entry name" value="FCD"/>
    <property type="match status" value="1"/>
</dbReference>
<dbReference type="InterPro" id="IPR036390">
    <property type="entry name" value="WH_DNA-bd_sf"/>
</dbReference>
<evidence type="ECO:0000256" key="3">
    <source>
        <dbReference type="ARBA" id="ARBA00023163"/>
    </source>
</evidence>
<dbReference type="SMART" id="SM00345">
    <property type="entry name" value="HTH_GNTR"/>
    <property type="match status" value="1"/>
</dbReference>
<protein>
    <submittedName>
        <fullName evidence="5">Putative transcriptional regulator, GntR-family</fullName>
    </submittedName>
</protein>
<dbReference type="SUPFAM" id="SSF48008">
    <property type="entry name" value="GntR ligand-binding domain-like"/>
    <property type="match status" value="1"/>
</dbReference>
<keyword evidence="1" id="KW-0805">Transcription regulation</keyword>
<evidence type="ECO:0000256" key="1">
    <source>
        <dbReference type="ARBA" id="ARBA00023015"/>
    </source>
</evidence>
<dbReference type="Pfam" id="PF07729">
    <property type="entry name" value="FCD"/>
    <property type="match status" value="1"/>
</dbReference>
<dbReference type="InterPro" id="IPR008920">
    <property type="entry name" value="TF_FadR/GntR_C"/>
</dbReference>
<dbReference type="HOGENOM" id="CLU_017584_5_3_11"/>
<dbReference type="EMBL" id="CP006842">
    <property type="protein sequence ID" value="AHW62703.1"/>
    <property type="molecule type" value="Genomic_DNA"/>
</dbReference>
<keyword evidence="3" id="KW-0804">Transcription</keyword>
<accession>X5DI26</accession>
<evidence type="ECO:0000256" key="2">
    <source>
        <dbReference type="ARBA" id="ARBA00023125"/>
    </source>
</evidence>
<dbReference type="InterPro" id="IPR036388">
    <property type="entry name" value="WH-like_DNA-bd_sf"/>
</dbReference>
<keyword evidence="6" id="KW-1185">Reference proteome</keyword>
<dbReference type="CDD" id="cd07377">
    <property type="entry name" value="WHTH_GntR"/>
    <property type="match status" value="1"/>
</dbReference>
<evidence type="ECO:0000313" key="6">
    <source>
        <dbReference type="Proteomes" id="UP000023703"/>
    </source>
</evidence>
<dbReference type="AlphaFoldDB" id="X5DI26"/>
<dbReference type="eggNOG" id="COG1802">
    <property type="taxonomic scope" value="Bacteria"/>
</dbReference>
<dbReference type="SUPFAM" id="SSF46785">
    <property type="entry name" value="Winged helix' DNA-binding domain"/>
    <property type="match status" value="1"/>
</dbReference>
<proteinExistence type="predicted"/>
<dbReference type="InterPro" id="IPR000524">
    <property type="entry name" value="Tscrpt_reg_HTH_GntR"/>
</dbReference>
<evidence type="ECO:0000259" key="4">
    <source>
        <dbReference type="PROSITE" id="PS50949"/>
    </source>
</evidence>
<feature type="domain" description="HTH gntR-type" evidence="4">
    <location>
        <begin position="9"/>
        <end position="76"/>
    </location>
</feature>
<reference evidence="5 6" key="1">
    <citation type="journal article" date="2015" name="Int. J. Syst. Evol. Microbiol.">
        <title>Revisiting Corynebacterium glyciniphilum (ex Kubota et al., 1972) sp. nov., nom. rev., isolated from putrefied banana.</title>
        <authorList>
            <person name="Al-Dilaimi A."/>
            <person name="Bednarz H."/>
            <person name="Lomker A."/>
            <person name="Niehaus K."/>
            <person name="Kalinowski J."/>
            <person name="Ruckert C."/>
        </authorList>
    </citation>
    <scope>NUCLEOTIDE SEQUENCE [LARGE SCALE GENOMIC DNA]</scope>
    <source>
        <strain evidence="5">AJ 3170</strain>
    </source>
</reference>
<organism evidence="5 6">
    <name type="scientific">Corynebacterium glyciniphilum AJ 3170</name>
    <dbReference type="NCBI Taxonomy" id="1404245"/>
    <lineage>
        <taxon>Bacteria</taxon>
        <taxon>Bacillati</taxon>
        <taxon>Actinomycetota</taxon>
        <taxon>Actinomycetes</taxon>
        <taxon>Mycobacteriales</taxon>
        <taxon>Corynebacteriaceae</taxon>
        <taxon>Corynebacterium</taxon>
    </lineage>
</organism>
<dbReference type="GO" id="GO:0003677">
    <property type="term" value="F:DNA binding"/>
    <property type="evidence" value="ECO:0007669"/>
    <property type="project" value="UniProtKB-KW"/>
</dbReference>
<dbReference type="Gene3D" id="1.10.10.10">
    <property type="entry name" value="Winged helix-like DNA-binding domain superfamily/Winged helix DNA-binding domain"/>
    <property type="match status" value="1"/>
</dbReference>
<dbReference type="KEGG" id="cgy:CGLY_01275"/>
<dbReference type="Gene3D" id="1.20.120.530">
    <property type="entry name" value="GntR ligand-binding domain-like"/>
    <property type="match status" value="1"/>
</dbReference>
<sequence length="217" mass="24160">MWAPGASERSIAGRIAEQLAGEIIEGTIEAGDTLTEVEVATQRGVSRTPVREAMLRLEAWGLVRIAPKKGATVTVPTERERRELLTVRSMLETDIVRRIAERPDERTVLAARLDDTVDQQRASAASPDSFAALDFTFHSHIIHFDDNRIVTEISDILAPRLARLTFLAIRAMTGNLRPVIDEHSALSDAVRQGDVHRFEQLIQAHLAGWHGRYEVAQ</sequence>